<dbReference type="Pfam" id="PF02687">
    <property type="entry name" value="FtsX"/>
    <property type="match status" value="2"/>
</dbReference>
<evidence type="ECO:0000256" key="5">
    <source>
        <dbReference type="ARBA" id="ARBA00023136"/>
    </source>
</evidence>
<evidence type="ECO:0008006" key="11">
    <source>
        <dbReference type="Google" id="ProtNLM"/>
    </source>
</evidence>
<dbReference type="GO" id="GO:0022857">
    <property type="term" value="F:transmembrane transporter activity"/>
    <property type="evidence" value="ECO:0007669"/>
    <property type="project" value="TreeGrafter"/>
</dbReference>
<dbReference type="Proteomes" id="UP000240357">
    <property type="component" value="Unassembled WGS sequence"/>
</dbReference>
<evidence type="ECO:0000313" key="9">
    <source>
        <dbReference type="EMBL" id="PSR55129.1"/>
    </source>
</evidence>
<dbReference type="AlphaFoldDB" id="A0A2T2YHZ1"/>
<dbReference type="PANTHER" id="PTHR30572:SF18">
    <property type="entry name" value="ABC-TYPE MACROLIDE FAMILY EXPORT SYSTEM PERMEASE COMPONENT 2"/>
    <property type="match status" value="1"/>
</dbReference>
<keyword evidence="2" id="KW-1003">Cell membrane</keyword>
<proteinExistence type="predicted"/>
<keyword evidence="10" id="KW-1185">Reference proteome</keyword>
<dbReference type="InterPro" id="IPR025857">
    <property type="entry name" value="MacB_PCD"/>
</dbReference>
<evidence type="ECO:0000259" key="8">
    <source>
        <dbReference type="Pfam" id="PF12704"/>
    </source>
</evidence>
<keyword evidence="3 6" id="KW-0812">Transmembrane</keyword>
<feature type="domain" description="ABC3 transporter permease C-terminal" evidence="7">
    <location>
        <begin position="314"/>
        <end position="426"/>
    </location>
</feature>
<reference evidence="9 10" key="1">
    <citation type="submission" date="2018-03" db="EMBL/GenBank/DDBJ databases">
        <title>Adhaeribacter sp. HMF7605 Genome sequencing and assembly.</title>
        <authorList>
            <person name="Kang H."/>
            <person name="Kang J."/>
            <person name="Cha I."/>
            <person name="Kim H."/>
            <person name="Joh K."/>
        </authorList>
    </citation>
    <scope>NUCLEOTIDE SEQUENCE [LARGE SCALE GENOMIC DNA]</scope>
    <source>
        <strain evidence="9 10">HMF7605</strain>
    </source>
</reference>
<dbReference type="RefSeq" id="WP_106931307.1">
    <property type="nucleotide sequence ID" value="NZ_PYFT01000001.1"/>
</dbReference>
<evidence type="ECO:0000256" key="3">
    <source>
        <dbReference type="ARBA" id="ARBA00022692"/>
    </source>
</evidence>
<feature type="domain" description="MacB-like periplasmic core" evidence="8">
    <location>
        <begin position="463"/>
        <end position="661"/>
    </location>
</feature>
<protein>
    <recommendedName>
        <fullName evidence="11">Cell division protein FtsX</fullName>
    </recommendedName>
</protein>
<feature type="transmembrane region" description="Helical" evidence="6">
    <location>
        <begin position="308"/>
        <end position="330"/>
    </location>
</feature>
<feature type="transmembrane region" description="Helical" evidence="6">
    <location>
        <begin position="21"/>
        <end position="41"/>
    </location>
</feature>
<feature type="transmembrane region" description="Helical" evidence="6">
    <location>
        <begin position="363"/>
        <end position="388"/>
    </location>
</feature>
<feature type="domain" description="ABC3 transporter permease C-terminal" evidence="7">
    <location>
        <begin position="705"/>
        <end position="814"/>
    </location>
</feature>
<dbReference type="Pfam" id="PF12704">
    <property type="entry name" value="MacB_PCD"/>
    <property type="match status" value="2"/>
</dbReference>
<gene>
    <name evidence="9" type="ORF">AHMF7605_17265</name>
</gene>
<dbReference type="PROSITE" id="PS51257">
    <property type="entry name" value="PROKAR_LIPOPROTEIN"/>
    <property type="match status" value="1"/>
</dbReference>
<dbReference type="OrthoDB" id="5933722at2"/>
<comment type="subcellular location">
    <subcellularLocation>
        <location evidence="1">Cell membrane</location>
        <topology evidence="1">Multi-pass membrane protein</topology>
    </subcellularLocation>
</comment>
<feature type="transmembrane region" description="Helical" evidence="6">
    <location>
        <begin position="702"/>
        <end position="724"/>
    </location>
</feature>
<feature type="transmembrane region" description="Helical" evidence="6">
    <location>
        <begin position="400"/>
        <end position="430"/>
    </location>
</feature>
<name>A0A2T2YHZ1_9BACT</name>
<keyword evidence="5 6" id="KW-0472">Membrane</keyword>
<comment type="caution">
    <text evidence="9">The sequence shown here is derived from an EMBL/GenBank/DDBJ whole genome shotgun (WGS) entry which is preliminary data.</text>
</comment>
<dbReference type="InterPro" id="IPR050250">
    <property type="entry name" value="Macrolide_Exporter_MacB"/>
</dbReference>
<organism evidence="9 10">
    <name type="scientific">Adhaeribacter arboris</name>
    <dbReference type="NCBI Taxonomy" id="2072846"/>
    <lineage>
        <taxon>Bacteria</taxon>
        <taxon>Pseudomonadati</taxon>
        <taxon>Bacteroidota</taxon>
        <taxon>Cytophagia</taxon>
        <taxon>Cytophagales</taxon>
        <taxon>Hymenobacteraceae</taxon>
        <taxon>Adhaeribacter</taxon>
    </lineage>
</organism>
<sequence>MLRNYFKIALRNFWKYPAFSGINVLGLSIGISACLIIYLLVRFELSYDTFHADRERIYRVVSHIGIADETFKNNGVSGPLPAAMRQEVSGLSNVAAFHLLYVQQVQISAAPGKAKKLDVSSADYNPVNQNYVITDPQYFAIFRYDWLAGNPQTSLQEPYQVVLSEKQAYKYFGKLKPAACLGKVLTYLDGQDTLTVTVAGVVRDWQQNTDLHFTDFISLASAQNPKWKDRLGLEKWGSTDSNSQLFIKLAPNTNPDQIAKQFPALINRHLPKDEYNNKRAFLLQPLSDIHFNAEYGGNYVRLAHRPTLYALMGVAVFLLLIAAINFINLATAQSVQRAKEIGVRKVLGSSQSSLVSQFLSETLVLTLAAVLLAGLLTNPIIIAFTAYLPAGLHLPLFEPAILLFLAGITGVTTLLAGFYPALVLSATAPIQSLKGQISAATTRKAYLRKTLIVFQFAISQVFILGTLVVGTQINYMRHQDMGFQQDEIVTFETDWRDQSKRKLVLLDKIRQIPEVDQVSLSNLTPAHSNSNTTTLSYFDGKKEISLNVHNKSGDENFIHLYGIKLLAGRNIQGSDTLREVLINQTYAQALGFKQAGEAVGHFLLLDKQKLPIVGVVADFHVQSLHNPMEPTFIGSENKYSRTISLKLLTKGRSAAAVKATLAKIEKEFQALYPAQKINYAFFDETIAHFYDNEQKIATIMRWATGLAILISCLGLLGLVAFTITQRTKEIGIRKVLGASVTSIVSLLSQDFLKLVLLANVVAWPLAWWAMHQWLQGFAYRAPLSWGLFALAGISAILIALLAISFQAIKAAVANPVKSLRTE</sequence>
<evidence type="ECO:0000256" key="1">
    <source>
        <dbReference type="ARBA" id="ARBA00004651"/>
    </source>
</evidence>
<evidence type="ECO:0000256" key="2">
    <source>
        <dbReference type="ARBA" id="ARBA00022475"/>
    </source>
</evidence>
<feature type="transmembrane region" description="Helical" evidence="6">
    <location>
        <begin position="451"/>
        <end position="470"/>
    </location>
</feature>
<evidence type="ECO:0000256" key="6">
    <source>
        <dbReference type="SAM" id="Phobius"/>
    </source>
</evidence>
<feature type="domain" description="MacB-like periplasmic core" evidence="8">
    <location>
        <begin position="20"/>
        <end position="263"/>
    </location>
</feature>
<dbReference type="GO" id="GO:0005886">
    <property type="term" value="C:plasma membrane"/>
    <property type="evidence" value="ECO:0007669"/>
    <property type="project" value="UniProtKB-SubCell"/>
</dbReference>
<feature type="transmembrane region" description="Helical" evidence="6">
    <location>
        <begin position="751"/>
        <end position="770"/>
    </location>
</feature>
<evidence type="ECO:0000256" key="4">
    <source>
        <dbReference type="ARBA" id="ARBA00022989"/>
    </source>
</evidence>
<accession>A0A2T2YHZ1</accession>
<evidence type="ECO:0000259" key="7">
    <source>
        <dbReference type="Pfam" id="PF02687"/>
    </source>
</evidence>
<dbReference type="InterPro" id="IPR003838">
    <property type="entry name" value="ABC3_permease_C"/>
</dbReference>
<dbReference type="EMBL" id="PYFT01000001">
    <property type="protein sequence ID" value="PSR55129.1"/>
    <property type="molecule type" value="Genomic_DNA"/>
</dbReference>
<feature type="transmembrane region" description="Helical" evidence="6">
    <location>
        <begin position="782"/>
        <end position="803"/>
    </location>
</feature>
<keyword evidence="4 6" id="KW-1133">Transmembrane helix</keyword>
<evidence type="ECO:0000313" key="10">
    <source>
        <dbReference type="Proteomes" id="UP000240357"/>
    </source>
</evidence>
<dbReference type="PANTHER" id="PTHR30572">
    <property type="entry name" value="MEMBRANE COMPONENT OF TRANSPORTER-RELATED"/>
    <property type="match status" value="1"/>
</dbReference>